<dbReference type="OrthoDB" id="7189263at2"/>
<evidence type="ECO:0000313" key="2">
    <source>
        <dbReference type="EMBL" id="AXJ00076.1"/>
    </source>
</evidence>
<dbReference type="Gene3D" id="3.30.70.100">
    <property type="match status" value="1"/>
</dbReference>
<dbReference type="AlphaFoldDB" id="A0A345UHX4"/>
<dbReference type="PROSITE" id="PS51502">
    <property type="entry name" value="S_R_A_B_BARREL"/>
    <property type="match status" value="1"/>
</dbReference>
<dbReference type="InterPro" id="IPR013097">
    <property type="entry name" value="Dabb"/>
</dbReference>
<sequence length="104" mass="12316">MKQSMILHSVYFYFKTDTPEEIFEQQRERIFELNNQLSVVQLTFAGPPAGIERDVVDNSYGMSLHMLFQDEADLNTYQQHELHQKFVADFKPYWTSIKVYDTSV</sequence>
<dbReference type="SMART" id="SM00886">
    <property type="entry name" value="Dabb"/>
    <property type="match status" value="1"/>
</dbReference>
<dbReference type="KEGG" id="cprv:CYPRO_0793"/>
<name>A0A345UHX4_9BACT</name>
<dbReference type="RefSeq" id="WP_114983377.1">
    <property type="nucleotide sequence ID" value="NZ_CP027806.1"/>
</dbReference>
<evidence type="ECO:0000313" key="3">
    <source>
        <dbReference type="Proteomes" id="UP000254808"/>
    </source>
</evidence>
<dbReference type="SUPFAM" id="SSF54909">
    <property type="entry name" value="Dimeric alpha+beta barrel"/>
    <property type="match status" value="1"/>
</dbReference>
<reference evidence="2 3" key="1">
    <citation type="submission" date="2018-03" db="EMBL/GenBank/DDBJ databases">
        <title>Phenotypic and genomic properties of Cyclonatronum proteinivorum gen. nov., sp. nov., a haloalkaliphilic bacteroidete from soda lakes possessing Na+-translocating rhodopsin.</title>
        <authorList>
            <person name="Toshchakov S.V."/>
            <person name="Korzhenkov A."/>
            <person name="Samarov N.I."/>
            <person name="Kublanov I.V."/>
            <person name="Muntyan M.S."/>
            <person name="Sorokin D.Y."/>
        </authorList>
    </citation>
    <scope>NUCLEOTIDE SEQUENCE [LARGE SCALE GENOMIC DNA]</scope>
    <source>
        <strain evidence="2 3">Omega</strain>
    </source>
</reference>
<dbReference type="InterPro" id="IPR011008">
    <property type="entry name" value="Dimeric_a/b-barrel"/>
</dbReference>
<keyword evidence="3" id="KW-1185">Reference proteome</keyword>
<dbReference type="Pfam" id="PF07876">
    <property type="entry name" value="Dabb"/>
    <property type="match status" value="1"/>
</dbReference>
<evidence type="ECO:0000259" key="1">
    <source>
        <dbReference type="PROSITE" id="PS51502"/>
    </source>
</evidence>
<accession>A0A345UHX4</accession>
<dbReference type="Proteomes" id="UP000254808">
    <property type="component" value="Chromosome"/>
</dbReference>
<protein>
    <submittedName>
        <fullName evidence="2">Stress responsive A/B Barrel Domain</fullName>
    </submittedName>
</protein>
<gene>
    <name evidence="2" type="ORF">CYPRO_0793</name>
</gene>
<proteinExistence type="predicted"/>
<feature type="domain" description="Stress-response A/B barrel" evidence="1">
    <location>
        <begin position="6"/>
        <end position="102"/>
    </location>
</feature>
<organism evidence="2 3">
    <name type="scientific">Cyclonatronum proteinivorum</name>
    <dbReference type="NCBI Taxonomy" id="1457365"/>
    <lineage>
        <taxon>Bacteria</taxon>
        <taxon>Pseudomonadati</taxon>
        <taxon>Balneolota</taxon>
        <taxon>Balneolia</taxon>
        <taxon>Balneolales</taxon>
        <taxon>Cyclonatronaceae</taxon>
        <taxon>Cyclonatronum</taxon>
    </lineage>
</organism>
<dbReference type="EMBL" id="CP027806">
    <property type="protein sequence ID" value="AXJ00076.1"/>
    <property type="molecule type" value="Genomic_DNA"/>
</dbReference>